<dbReference type="AlphaFoldDB" id="A0A834NA37"/>
<reference evidence="2" key="1">
    <citation type="journal article" date="2020" name="G3 (Bethesda)">
        <title>High-Quality Assemblies for Three Invasive Social Wasps from the &lt;i&gt;Vespula&lt;/i&gt; Genus.</title>
        <authorList>
            <person name="Harrop T.W.R."/>
            <person name="Guhlin J."/>
            <person name="McLaughlin G.M."/>
            <person name="Permina E."/>
            <person name="Stockwell P."/>
            <person name="Gilligan J."/>
            <person name="Le Lec M.F."/>
            <person name="Gruber M.A.M."/>
            <person name="Quinn O."/>
            <person name="Lovegrove M."/>
            <person name="Duncan E.J."/>
            <person name="Remnant E.J."/>
            <person name="Van Eeckhoven J."/>
            <person name="Graham B."/>
            <person name="Knapp R.A."/>
            <person name="Langford K.W."/>
            <person name="Kronenberg Z."/>
            <person name="Press M.O."/>
            <person name="Eacker S.M."/>
            <person name="Wilson-Rankin E.E."/>
            <person name="Purcell J."/>
            <person name="Lester P.J."/>
            <person name="Dearden P.K."/>
        </authorList>
    </citation>
    <scope>NUCLEOTIDE SEQUENCE</scope>
    <source>
        <strain evidence="2">Linc-1</strain>
    </source>
</reference>
<keyword evidence="1" id="KW-0812">Transmembrane</keyword>
<dbReference type="EMBL" id="JACSDZ010000006">
    <property type="protein sequence ID" value="KAF7401777.1"/>
    <property type="molecule type" value="Genomic_DNA"/>
</dbReference>
<comment type="caution">
    <text evidence="2">The sequence shown here is derived from an EMBL/GenBank/DDBJ whole genome shotgun (WGS) entry which is preliminary data.</text>
</comment>
<accession>A0A834NA37</accession>
<keyword evidence="1" id="KW-1133">Transmembrane helix</keyword>
<evidence type="ECO:0000256" key="1">
    <source>
        <dbReference type="SAM" id="Phobius"/>
    </source>
</evidence>
<keyword evidence="3" id="KW-1185">Reference proteome</keyword>
<keyword evidence="1" id="KW-0472">Membrane</keyword>
<name>A0A834NA37_VESGE</name>
<gene>
    <name evidence="2" type="ORF">HZH68_007597</name>
</gene>
<organism evidence="2 3">
    <name type="scientific">Vespula germanica</name>
    <name type="common">German yellow jacket</name>
    <name type="synonym">Paravespula germanica</name>
    <dbReference type="NCBI Taxonomy" id="30212"/>
    <lineage>
        <taxon>Eukaryota</taxon>
        <taxon>Metazoa</taxon>
        <taxon>Ecdysozoa</taxon>
        <taxon>Arthropoda</taxon>
        <taxon>Hexapoda</taxon>
        <taxon>Insecta</taxon>
        <taxon>Pterygota</taxon>
        <taxon>Neoptera</taxon>
        <taxon>Endopterygota</taxon>
        <taxon>Hymenoptera</taxon>
        <taxon>Apocrita</taxon>
        <taxon>Aculeata</taxon>
        <taxon>Vespoidea</taxon>
        <taxon>Vespidae</taxon>
        <taxon>Vespinae</taxon>
        <taxon>Vespula</taxon>
    </lineage>
</organism>
<evidence type="ECO:0000313" key="2">
    <source>
        <dbReference type="EMBL" id="KAF7401777.1"/>
    </source>
</evidence>
<proteinExistence type="predicted"/>
<feature type="transmembrane region" description="Helical" evidence="1">
    <location>
        <begin position="21"/>
        <end position="38"/>
    </location>
</feature>
<dbReference type="Proteomes" id="UP000617340">
    <property type="component" value="Unassembled WGS sequence"/>
</dbReference>
<evidence type="ECO:0000313" key="3">
    <source>
        <dbReference type="Proteomes" id="UP000617340"/>
    </source>
</evidence>
<sequence length="120" mass="13448">MADCFRGRLRRKIFRLEPTRTAANVGVCLLNFGLALLVNTRVYDGNSGICPNNSDVPESITKSEIGGRRNRMKGMATEREKRRRVKGRIESYGERTATNLAVLSVARDTSRDVYGFADHV</sequence>
<protein>
    <submittedName>
        <fullName evidence="2">Uncharacterized protein</fullName>
    </submittedName>
</protein>